<dbReference type="PANTHER" id="PTHR35526">
    <property type="entry name" value="ANTI-SIGMA-F FACTOR RSBW-RELATED"/>
    <property type="match status" value="1"/>
</dbReference>
<organism evidence="3 4">
    <name type="scientific">Actinacidiphila glaucinigra</name>
    <dbReference type="NCBI Taxonomy" id="235986"/>
    <lineage>
        <taxon>Bacteria</taxon>
        <taxon>Bacillati</taxon>
        <taxon>Actinomycetota</taxon>
        <taxon>Actinomycetes</taxon>
        <taxon>Kitasatosporales</taxon>
        <taxon>Streptomycetaceae</taxon>
        <taxon>Actinacidiphila</taxon>
    </lineage>
</organism>
<dbReference type="AlphaFoldDB" id="A0A239NXX6"/>
<evidence type="ECO:0000256" key="1">
    <source>
        <dbReference type="ARBA" id="ARBA00022527"/>
    </source>
</evidence>
<keyword evidence="4" id="KW-1185">Reference proteome</keyword>
<keyword evidence="3" id="KW-0418">Kinase</keyword>
<dbReference type="Pfam" id="PF13581">
    <property type="entry name" value="HATPase_c_2"/>
    <property type="match status" value="1"/>
</dbReference>
<dbReference type="Proteomes" id="UP000198280">
    <property type="component" value="Unassembled WGS sequence"/>
</dbReference>
<accession>A0A239NXX6</accession>
<dbReference type="InterPro" id="IPR050267">
    <property type="entry name" value="Anti-sigma-factor_SerPK"/>
</dbReference>
<keyword evidence="1" id="KW-0723">Serine/threonine-protein kinase</keyword>
<feature type="domain" description="Histidine kinase/HSP90-like ATPase" evidence="2">
    <location>
        <begin position="9"/>
        <end position="90"/>
    </location>
</feature>
<dbReference type="GO" id="GO:0004674">
    <property type="term" value="F:protein serine/threonine kinase activity"/>
    <property type="evidence" value="ECO:0007669"/>
    <property type="project" value="UniProtKB-KW"/>
</dbReference>
<dbReference type="EMBL" id="FZOF01000057">
    <property type="protein sequence ID" value="SNT59741.1"/>
    <property type="molecule type" value="Genomic_DNA"/>
</dbReference>
<dbReference type="Gene3D" id="3.30.565.10">
    <property type="entry name" value="Histidine kinase-like ATPase, C-terminal domain"/>
    <property type="match status" value="1"/>
</dbReference>
<reference evidence="3 4" key="1">
    <citation type="submission" date="2017-06" db="EMBL/GenBank/DDBJ databases">
        <authorList>
            <person name="Kim H.J."/>
            <person name="Triplett B.A."/>
        </authorList>
    </citation>
    <scope>NUCLEOTIDE SEQUENCE [LARGE SCALE GENOMIC DNA]</scope>
    <source>
        <strain evidence="3 4">CGMCC 4.1858</strain>
    </source>
</reference>
<keyword evidence="3" id="KW-0808">Transferase</keyword>
<name>A0A239NXX6_9ACTN</name>
<protein>
    <submittedName>
        <fullName evidence="3">Histidine kinase-like ATPase domain-containing protein</fullName>
    </submittedName>
</protein>
<dbReference type="InterPro" id="IPR036890">
    <property type="entry name" value="HATPase_C_sf"/>
</dbReference>
<evidence type="ECO:0000313" key="4">
    <source>
        <dbReference type="Proteomes" id="UP000198280"/>
    </source>
</evidence>
<dbReference type="CDD" id="cd16936">
    <property type="entry name" value="HATPase_RsbW-like"/>
    <property type="match status" value="1"/>
</dbReference>
<sequence length="95" mass="10604">MRGLEGLQGDTELIVSELVSNAVRHSTGPIKVRPIQHQALTCEVSDNDAFPPRLRRARAAEENGRGLFLVSRLSSRWGYRLIPEGKAVWAEQKLP</sequence>
<proteinExistence type="predicted"/>
<evidence type="ECO:0000259" key="2">
    <source>
        <dbReference type="Pfam" id="PF13581"/>
    </source>
</evidence>
<dbReference type="SUPFAM" id="SSF55874">
    <property type="entry name" value="ATPase domain of HSP90 chaperone/DNA topoisomerase II/histidine kinase"/>
    <property type="match status" value="1"/>
</dbReference>
<dbReference type="PANTHER" id="PTHR35526:SF3">
    <property type="entry name" value="ANTI-SIGMA-F FACTOR RSBW"/>
    <property type="match status" value="1"/>
</dbReference>
<gene>
    <name evidence="3" type="ORF">SAMN05216252_15714</name>
</gene>
<evidence type="ECO:0000313" key="3">
    <source>
        <dbReference type="EMBL" id="SNT59741.1"/>
    </source>
</evidence>
<dbReference type="InterPro" id="IPR003594">
    <property type="entry name" value="HATPase_dom"/>
</dbReference>